<dbReference type="PANTHER" id="PTHR22945">
    <property type="entry name" value="SERPENTINE RECEPTOR, CLASS D DELTA"/>
    <property type="match status" value="1"/>
</dbReference>
<comment type="subcellular location">
    <subcellularLocation>
        <location evidence="1">Membrane</location>
        <topology evidence="1">Multi-pass membrane protein</topology>
    </subcellularLocation>
</comment>
<feature type="transmembrane region" description="Helical" evidence="6">
    <location>
        <begin position="53"/>
        <end position="72"/>
    </location>
</feature>
<dbReference type="PANTHER" id="PTHR22945:SF96">
    <property type="entry name" value="SERPENTINE RECEPTOR, CLASS D (DELTA)"/>
    <property type="match status" value="1"/>
</dbReference>
<dbReference type="InterPro" id="IPR050920">
    <property type="entry name" value="Nematode_rcpt-like_delta"/>
</dbReference>
<dbReference type="OrthoDB" id="5859769at2759"/>
<evidence type="ECO:0000256" key="5">
    <source>
        <dbReference type="ARBA" id="ARBA00023136"/>
    </source>
</evidence>
<dbReference type="AlphaFoldDB" id="A0A0B1T5E9"/>
<evidence type="ECO:0000256" key="2">
    <source>
        <dbReference type="ARBA" id="ARBA00009166"/>
    </source>
</evidence>
<dbReference type="GO" id="GO:0016020">
    <property type="term" value="C:membrane"/>
    <property type="evidence" value="ECO:0007669"/>
    <property type="project" value="UniProtKB-SubCell"/>
</dbReference>
<feature type="transmembrane region" description="Helical" evidence="6">
    <location>
        <begin position="12"/>
        <end position="33"/>
    </location>
</feature>
<sequence length="87" mass="10142">MSSTTRLLHQQLLKAITYQALIPMFLISAVLIYGLEYLDVVHHPILEHLPYALFDFVPLLNPLASFIFVRPYRSWIAEVMHKINDFS</sequence>
<evidence type="ECO:0000256" key="3">
    <source>
        <dbReference type="ARBA" id="ARBA00022692"/>
    </source>
</evidence>
<proteinExistence type="inferred from homology"/>
<evidence type="ECO:0000313" key="7">
    <source>
        <dbReference type="EMBL" id="KHJ91371.1"/>
    </source>
</evidence>
<gene>
    <name evidence="7" type="ORF">OESDEN_08766</name>
</gene>
<accession>A0A0B1T5E9</accession>
<keyword evidence="3 6" id="KW-0812">Transmembrane</keyword>
<evidence type="ECO:0000256" key="1">
    <source>
        <dbReference type="ARBA" id="ARBA00004141"/>
    </source>
</evidence>
<evidence type="ECO:0000256" key="6">
    <source>
        <dbReference type="SAM" id="Phobius"/>
    </source>
</evidence>
<comment type="similarity">
    <text evidence="2">Belongs to the nematode receptor-like protein srd family.</text>
</comment>
<evidence type="ECO:0000256" key="4">
    <source>
        <dbReference type="ARBA" id="ARBA00022989"/>
    </source>
</evidence>
<dbReference type="InterPro" id="IPR019421">
    <property type="entry name" value="7TM_GPCR_serpentine_rcpt_Srd"/>
</dbReference>
<protein>
    <submittedName>
        <fullName evidence="7">Uncharacterized protein</fullName>
    </submittedName>
</protein>
<keyword evidence="5 6" id="KW-0472">Membrane</keyword>
<evidence type="ECO:0000313" key="8">
    <source>
        <dbReference type="Proteomes" id="UP000053660"/>
    </source>
</evidence>
<dbReference type="Pfam" id="PF10317">
    <property type="entry name" value="7TM_GPCR_Srd"/>
    <property type="match status" value="1"/>
</dbReference>
<organism evidence="7 8">
    <name type="scientific">Oesophagostomum dentatum</name>
    <name type="common">Nodular worm</name>
    <dbReference type="NCBI Taxonomy" id="61180"/>
    <lineage>
        <taxon>Eukaryota</taxon>
        <taxon>Metazoa</taxon>
        <taxon>Ecdysozoa</taxon>
        <taxon>Nematoda</taxon>
        <taxon>Chromadorea</taxon>
        <taxon>Rhabditida</taxon>
        <taxon>Rhabditina</taxon>
        <taxon>Rhabditomorpha</taxon>
        <taxon>Strongyloidea</taxon>
        <taxon>Strongylidae</taxon>
        <taxon>Oesophagostomum</taxon>
    </lineage>
</organism>
<keyword evidence="8" id="KW-1185">Reference proteome</keyword>
<dbReference type="EMBL" id="KN552118">
    <property type="protein sequence ID" value="KHJ91371.1"/>
    <property type="molecule type" value="Genomic_DNA"/>
</dbReference>
<keyword evidence="4 6" id="KW-1133">Transmembrane helix</keyword>
<dbReference type="Proteomes" id="UP000053660">
    <property type="component" value="Unassembled WGS sequence"/>
</dbReference>
<name>A0A0B1T5E9_OESDE</name>
<reference evidence="7 8" key="1">
    <citation type="submission" date="2014-03" db="EMBL/GenBank/DDBJ databases">
        <title>Draft genome of the hookworm Oesophagostomum dentatum.</title>
        <authorList>
            <person name="Mitreva M."/>
        </authorList>
    </citation>
    <scope>NUCLEOTIDE SEQUENCE [LARGE SCALE GENOMIC DNA]</scope>
    <source>
        <strain evidence="7 8">OD-Hann</strain>
    </source>
</reference>